<evidence type="ECO:0000259" key="10">
    <source>
        <dbReference type="Pfam" id="PF04413"/>
    </source>
</evidence>
<evidence type="ECO:0000256" key="9">
    <source>
        <dbReference type="SAM" id="MobiDB-lite"/>
    </source>
</evidence>
<feature type="domain" description="3-deoxy-D-manno-octulosonic-acid transferase N-terminal" evidence="10">
    <location>
        <begin position="32"/>
        <end position="193"/>
    </location>
</feature>
<comment type="function">
    <text evidence="8">Involved in lipopolysaccharide (LPS) biosynthesis. Catalyzes the transfer of 3-deoxy-D-manno-octulosonate (Kdo) residue(s) from CMP-Kdo to lipid IV(A), the tetraacyldisaccharide-1,4'-bisphosphate precursor of lipid A.</text>
</comment>
<reference evidence="11 12" key="1">
    <citation type="submission" date="2015-07" db="EMBL/GenBank/DDBJ databases">
        <title>The draft genome sequence of Leadbetterella sp. JN14-9.</title>
        <authorList>
            <person name="Liu Y."/>
            <person name="Du J."/>
            <person name="Shao Z."/>
        </authorList>
    </citation>
    <scope>NUCLEOTIDE SEQUENCE [LARGE SCALE GENOMIC DNA]</scope>
    <source>
        <strain evidence="11 12">JN14-9</strain>
    </source>
</reference>
<evidence type="ECO:0000256" key="2">
    <source>
        <dbReference type="ARBA" id="ARBA00012621"/>
    </source>
</evidence>
<keyword evidence="4 8" id="KW-0808">Transferase</keyword>
<gene>
    <name evidence="11" type="ORF">AFM12_11575</name>
</gene>
<dbReference type="UniPathway" id="UPA00958"/>
<keyword evidence="8" id="KW-1003">Cell membrane</keyword>
<feature type="compositionally biased region" description="Polar residues" evidence="9">
    <location>
        <begin position="264"/>
        <end position="274"/>
    </location>
</feature>
<organism evidence="11 12">
    <name type="scientific">Jiulongibacter sediminis</name>
    <dbReference type="NCBI Taxonomy" id="1605367"/>
    <lineage>
        <taxon>Bacteria</taxon>
        <taxon>Pseudomonadati</taxon>
        <taxon>Bacteroidota</taxon>
        <taxon>Cytophagia</taxon>
        <taxon>Cytophagales</taxon>
        <taxon>Leadbetterellaceae</taxon>
        <taxon>Jiulongibacter</taxon>
    </lineage>
</organism>
<dbReference type="InterPro" id="IPR007507">
    <property type="entry name" value="Glycos_transf_N"/>
</dbReference>
<dbReference type="STRING" id="1605367.AFM12_11575"/>
<dbReference type="EC" id="2.4.99.12" evidence="2 8"/>
<dbReference type="InterPro" id="IPR039901">
    <property type="entry name" value="Kdotransferase"/>
</dbReference>
<feature type="region of interest" description="Disordered" evidence="9">
    <location>
        <begin position="245"/>
        <end position="274"/>
    </location>
</feature>
<sequence>MKLALRFAGVFHSKTRLKMKGDKNWKNTVLRDQSKPLIWFHCASLGEFEQGRPVMERFGKQHPDWQILLTFFSPSGFEIRKNYEGADIICYLPFDLPGEVNAFLDLYQPRLAVFVKYEFWRSFSFELKRREIPLISISTILRKDQYFFKWWGGFGRNTLKRFDHFFVQNKQTKELLNSIDIPQTTLAGDTRFDRVADTLKSSREVSEIERFKGDSKLMVCGSVWEEDMEVLMGVFSATLELTEAGDRKQEAGNGEKGEGRTENGDSAGSQPLTFNLQPSNSKNLKFVIVPHEINQKQIDGWIAKIEKPCLKFSEINSETDWESFEVLFIDSIGLLSSVYRYGDFAFIGGAFGKGLHNILEAATFGMPIFFGDKSFDKFQEANDLIEQKVAFPIADGEGLKDKLSYFLLNEQDLSKTSNLASEYVKNHTGATDVVLKWIEQEISTR</sequence>
<proteinExistence type="inferred from homology"/>
<evidence type="ECO:0000256" key="7">
    <source>
        <dbReference type="PIRSR" id="PIRSR639901-1"/>
    </source>
</evidence>
<feature type="active site" description="Proton acceptor" evidence="7">
    <location>
        <position position="47"/>
    </location>
</feature>
<dbReference type="PATRIC" id="fig|1605367.3.peg.3715"/>
<feature type="compositionally biased region" description="Basic and acidic residues" evidence="9">
    <location>
        <begin position="245"/>
        <end position="263"/>
    </location>
</feature>
<keyword evidence="8" id="KW-0472">Membrane</keyword>
<keyword evidence="12" id="KW-1185">Reference proteome</keyword>
<dbReference type="GO" id="GO:0043842">
    <property type="term" value="F:Kdo transferase activity"/>
    <property type="evidence" value="ECO:0007669"/>
    <property type="project" value="UniProtKB-EC"/>
</dbReference>
<dbReference type="InterPro" id="IPR038107">
    <property type="entry name" value="Glycos_transf_N_sf"/>
</dbReference>
<comment type="catalytic activity">
    <reaction evidence="6 8">
        <text>lipid IVA (E. coli) + CMP-3-deoxy-beta-D-manno-octulosonate = alpha-Kdo-(2-&gt;6)-lipid IVA (E. coli) + CMP + H(+)</text>
        <dbReference type="Rhea" id="RHEA:28066"/>
        <dbReference type="ChEBI" id="CHEBI:15378"/>
        <dbReference type="ChEBI" id="CHEBI:58603"/>
        <dbReference type="ChEBI" id="CHEBI:60364"/>
        <dbReference type="ChEBI" id="CHEBI:60377"/>
        <dbReference type="ChEBI" id="CHEBI:85987"/>
        <dbReference type="EC" id="2.4.99.12"/>
    </reaction>
</comment>
<dbReference type="Gene3D" id="3.40.50.11720">
    <property type="entry name" value="3-Deoxy-D-manno-octulosonic-acid transferase, N-terminal domain"/>
    <property type="match status" value="1"/>
</dbReference>
<evidence type="ECO:0000256" key="8">
    <source>
        <dbReference type="RuleBase" id="RU365103"/>
    </source>
</evidence>
<dbReference type="GO" id="GO:0009245">
    <property type="term" value="P:lipid A biosynthetic process"/>
    <property type="evidence" value="ECO:0007669"/>
    <property type="project" value="TreeGrafter"/>
</dbReference>
<dbReference type="GO" id="GO:0005886">
    <property type="term" value="C:plasma membrane"/>
    <property type="evidence" value="ECO:0007669"/>
    <property type="project" value="UniProtKB-SubCell"/>
</dbReference>
<dbReference type="EMBL" id="LGTQ01000009">
    <property type="protein sequence ID" value="KPM48134.1"/>
    <property type="molecule type" value="Genomic_DNA"/>
</dbReference>
<accession>A0A0P7BTK6</accession>
<dbReference type="Gene3D" id="3.40.50.2000">
    <property type="entry name" value="Glycogen Phosphorylase B"/>
    <property type="match status" value="1"/>
</dbReference>
<evidence type="ECO:0000256" key="4">
    <source>
        <dbReference type="ARBA" id="ARBA00022679"/>
    </source>
</evidence>
<comment type="similarity">
    <text evidence="8">Belongs to the glycosyltransferase group 1 family.</text>
</comment>
<dbReference type="Pfam" id="PF04413">
    <property type="entry name" value="Glycos_transf_N"/>
    <property type="match status" value="1"/>
</dbReference>
<comment type="caution">
    <text evidence="11">The sequence shown here is derived from an EMBL/GenBank/DDBJ whole genome shotgun (WGS) entry which is preliminary data.</text>
</comment>
<dbReference type="PANTHER" id="PTHR42755:SF1">
    <property type="entry name" value="3-DEOXY-D-MANNO-OCTULOSONIC ACID TRANSFERASE, MITOCHONDRIAL-RELATED"/>
    <property type="match status" value="1"/>
</dbReference>
<comment type="subcellular location">
    <subcellularLocation>
        <location evidence="8">Cell membrane</location>
    </subcellularLocation>
</comment>
<evidence type="ECO:0000313" key="12">
    <source>
        <dbReference type="Proteomes" id="UP000050454"/>
    </source>
</evidence>
<dbReference type="AlphaFoldDB" id="A0A0P7BTK6"/>
<keyword evidence="8" id="KW-0448">Lipopolysaccharide biosynthesis</keyword>
<evidence type="ECO:0000313" key="11">
    <source>
        <dbReference type="EMBL" id="KPM48134.1"/>
    </source>
</evidence>
<evidence type="ECO:0000256" key="5">
    <source>
        <dbReference type="ARBA" id="ARBA00031445"/>
    </source>
</evidence>
<comment type="pathway">
    <text evidence="1 8">Bacterial outer membrane biogenesis; LPS core biosynthesis.</text>
</comment>
<dbReference type="GO" id="GO:0009244">
    <property type="term" value="P:lipopolysaccharide core region biosynthetic process"/>
    <property type="evidence" value="ECO:0007669"/>
    <property type="project" value="UniProtKB-UniRule"/>
</dbReference>
<dbReference type="Proteomes" id="UP000050454">
    <property type="component" value="Unassembled WGS sequence"/>
</dbReference>
<evidence type="ECO:0000256" key="3">
    <source>
        <dbReference type="ARBA" id="ARBA00019077"/>
    </source>
</evidence>
<dbReference type="PANTHER" id="PTHR42755">
    <property type="entry name" value="3-DEOXY-MANNO-OCTULOSONATE CYTIDYLYLTRANSFERASE"/>
    <property type="match status" value="1"/>
</dbReference>
<evidence type="ECO:0000256" key="1">
    <source>
        <dbReference type="ARBA" id="ARBA00004713"/>
    </source>
</evidence>
<name>A0A0P7BTK6_9BACT</name>
<protein>
    <recommendedName>
        <fullName evidence="3 8">3-deoxy-D-manno-octulosonic acid transferase</fullName>
        <shortName evidence="8">Kdo transferase</shortName>
        <ecNumber evidence="2 8">2.4.99.12</ecNumber>
    </recommendedName>
    <alternativeName>
        <fullName evidence="5 8">Lipid IV(A) 3-deoxy-D-manno-octulosonic acid transferase</fullName>
    </alternativeName>
</protein>
<evidence type="ECO:0000256" key="6">
    <source>
        <dbReference type="ARBA" id="ARBA00049183"/>
    </source>
</evidence>